<dbReference type="InterPro" id="IPR048254">
    <property type="entry name" value="CDP_ALCOHOL_P_TRANSF_CS"/>
</dbReference>
<comment type="similarity">
    <text evidence="2">Belongs to the CDP-alcohol phosphatidyltransferase class-I family.</text>
</comment>
<organism evidence="4 5">
    <name type="scientific">Amycolatopsis nalaikhensis</name>
    <dbReference type="NCBI Taxonomy" id="715472"/>
    <lineage>
        <taxon>Bacteria</taxon>
        <taxon>Bacillati</taxon>
        <taxon>Actinomycetota</taxon>
        <taxon>Actinomycetes</taxon>
        <taxon>Pseudonocardiales</taxon>
        <taxon>Pseudonocardiaceae</taxon>
        <taxon>Amycolatopsis</taxon>
    </lineage>
</organism>
<feature type="transmembrane region" description="Helical" evidence="3">
    <location>
        <begin position="196"/>
        <end position="218"/>
    </location>
</feature>
<evidence type="ECO:0000256" key="2">
    <source>
        <dbReference type="RuleBase" id="RU003750"/>
    </source>
</evidence>
<keyword evidence="3" id="KW-0812">Transmembrane</keyword>
<feature type="transmembrane region" description="Helical" evidence="3">
    <location>
        <begin position="12"/>
        <end position="42"/>
    </location>
</feature>
<dbReference type="Gene3D" id="1.20.120.1760">
    <property type="match status" value="1"/>
</dbReference>
<dbReference type="RefSeq" id="WP_285458153.1">
    <property type="nucleotide sequence ID" value="NZ_CP127173.1"/>
</dbReference>
<dbReference type="EMBL" id="CP127173">
    <property type="protein sequence ID" value="WIV60574.1"/>
    <property type="molecule type" value="Genomic_DNA"/>
</dbReference>
<keyword evidence="5" id="KW-1185">Reference proteome</keyword>
<dbReference type="Proteomes" id="UP001227101">
    <property type="component" value="Chromosome"/>
</dbReference>
<accession>A0ABY8XXY1</accession>
<feature type="transmembrane region" description="Helical" evidence="3">
    <location>
        <begin position="121"/>
        <end position="142"/>
    </location>
</feature>
<evidence type="ECO:0000256" key="1">
    <source>
        <dbReference type="ARBA" id="ARBA00022679"/>
    </source>
</evidence>
<dbReference type="PROSITE" id="PS00379">
    <property type="entry name" value="CDP_ALCOHOL_P_TRANSF"/>
    <property type="match status" value="1"/>
</dbReference>
<evidence type="ECO:0000313" key="5">
    <source>
        <dbReference type="Proteomes" id="UP001227101"/>
    </source>
</evidence>
<sequence length="249" mass="26556">MIKQDLLLRSVVPAWVLAAGAAFLSPIAWATGAVYGVALLLLTGWGLRRSDRPAFGPADWITFARAVLVGVAAELIADGGRPVLWLAGLVAVALAMDGFDGKVARRTGTASEFGARFDMEVDAFLILLLCVQVAQGLGLWVLTIGLMRYAFVAASWVLPWLTAPLYPSMARKTVAAVQGVVLVVVVSGLLPSWLELAAVGAALASLVWSFGRDVVWLARQRVVERRPGRIVELPRAVVRRPPLPGNQAA</sequence>
<evidence type="ECO:0000313" key="4">
    <source>
        <dbReference type="EMBL" id="WIV60574.1"/>
    </source>
</evidence>
<dbReference type="Pfam" id="PF01066">
    <property type="entry name" value="CDP-OH_P_transf"/>
    <property type="match status" value="1"/>
</dbReference>
<keyword evidence="3" id="KW-1133">Transmembrane helix</keyword>
<evidence type="ECO:0000256" key="3">
    <source>
        <dbReference type="SAM" id="Phobius"/>
    </source>
</evidence>
<reference evidence="4 5" key="1">
    <citation type="submission" date="2023-06" db="EMBL/GenBank/DDBJ databases">
        <authorList>
            <person name="Oyuntsetseg B."/>
            <person name="Kim S.B."/>
        </authorList>
    </citation>
    <scope>NUCLEOTIDE SEQUENCE [LARGE SCALE GENOMIC DNA]</scope>
    <source>
        <strain evidence="4 5">2-2</strain>
    </source>
</reference>
<gene>
    <name evidence="4" type="ORF">QP939_19195</name>
</gene>
<keyword evidence="1 2" id="KW-0808">Transferase</keyword>
<dbReference type="InterPro" id="IPR043130">
    <property type="entry name" value="CDP-OH_PTrfase_TM_dom"/>
</dbReference>
<name>A0ABY8XXY1_9PSEU</name>
<protein>
    <submittedName>
        <fullName evidence="4">CDP-alcohol phosphatidyltransferase family protein</fullName>
    </submittedName>
</protein>
<dbReference type="InterPro" id="IPR000462">
    <property type="entry name" value="CDP-OH_P_trans"/>
</dbReference>
<proteinExistence type="inferred from homology"/>
<keyword evidence="3" id="KW-0472">Membrane</keyword>